<comment type="caution">
    <text evidence="2">The sequence shown here is derived from an EMBL/GenBank/DDBJ whole genome shotgun (WGS) entry which is preliminary data.</text>
</comment>
<evidence type="ECO:0000313" key="2">
    <source>
        <dbReference type="EMBL" id="MFC6238448.1"/>
    </source>
</evidence>
<proteinExistence type="predicted"/>
<evidence type="ECO:0000259" key="1">
    <source>
        <dbReference type="Pfam" id="PF08818"/>
    </source>
</evidence>
<dbReference type="InterPro" id="IPR014922">
    <property type="entry name" value="YdhG-like"/>
</dbReference>
<sequence length="117" mass="12423">MPATPGTIDDYLAAQPDAVRAALQDIRAVVHEVLPGATERISYGMPTFDLDGSTVVHVAGWAKHVSIYPTPASPPELVEELAPLSSGRGTTKLVLKDGIDLELVRRIVRALAAERAA</sequence>
<organism evidence="2 3">
    <name type="scientific">Longivirga aurantiaca</name>
    <dbReference type="NCBI Taxonomy" id="1837743"/>
    <lineage>
        <taxon>Bacteria</taxon>
        <taxon>Bacillati</taxon>
        <taxon>Actinomycetota</taxon>
        <taxon>Actinomycetes</taxon>
        <taxon>Sporichthyales</taxon>
        <taxon>Sporichthyaceae</taxon>
        <taxon>Longivirga</taxon>
    </lineage>
</organism>
<dbReference type="RefSeq" id="WP_386766674.1">
    <property type="nucleotide sequence ID" value="NZ_JBHSTI010000008.1"/>
</dbReference>
<protein>
    <submittedName>
        <fullName evidence="2">Iron chaperone</fullName>
    </submittedName>
</protein>
<keyword evidence="3" id="KW-1185">Reference proteome</keyword>
<dbReference type="Proteomes" id="UP001596138">
    <property type="component" value="Unassembled WGS sequence"/>
</dbReference>
<accession>A0ABW1T333</accession>
<reference evidence="3" key="1">
    <citation type="journal article" date="2019" name="Int. J. Syst. Evol. Microbiol.">
        <title>The Global Catalogue of Microorganisms (GCM) 10K type strain sequencing project: providing services to taxonomists for standard genome sequencing and annotation.</title>
        <authorList>
            <consortium name="The Broad Institute Genomics Platform"/>
            <consortium name="The Broad Institute Genome Sequencing Center for Infectious Disease"/>
            <person name="Wu L."/>
            <person name="Ma J."/>
        </authorList>
    </citation>
    <scope>NUCLEOTIDE SEQUENCE [LARGE SCALE GENOMIC DNA]</scope>
    <source>
        <strain evidence="3">CGMCC 4.7317</strain>
    </source>
</reference>
<dbReference type="SUPFAM" id="SSF159888">
    <property type="entry name" value="YdhG-like"/>
    <property type="match status" value="1"/>
</dbReference>
<evidence type="ECO:0000313" key="3">
    <source>
        <dbReference type="Proteomes" id="UP001596138"/>
    </source>
</evidence>
<gene>
    <name evidence="2" type="ORF">ACFQGU_11215</name>
</gene>
<feature type="domain" description="YdhG-like" evidence="1">
    <location>
        <begin position="20"/>
        <end position="110"/>
    </location>
</feature>
<dbReference type="Pfam" id="PF08818">
    <property type="entry name" value="DUF1801"/>
    <property type="match status" value="1"/>
</dbReference>
<dbReference type="EMBL" id="JBHSTI010000008">
    <property type="protein sequence ID" value="MFC6238448.1"/>
    <property type="molecule type" value="Genomic_DNA"/>
</dbReference>
<name>A0ABW1T333_9ACTN</name>
<dbReference type="Gene3D" id="3.90.1150.200">
    <property type="match status" value="1"/>
</dbReference>